<accession>A0A419V845</accession>
<evidence type="ECO:0000256" key="1">
    <source>
        <dbReference type="ARBA" id="ARBA00023015"/>
    </source>
</evidence>
<gene>
    <name evidence="5" type="ORF">ATL39_0335</name>
</gene>
<dbReference type="InterPro" id="IPR036390">
    <property type="entry name" value="WH_DNA-bd_sf"/>
</dbReference>
<dbReference type="SUPFAM" id="SSF64288">
    <property type="entry name" value="Chorismate lyase-like"/>
    <property type="match status" value="1"/>
</dbReference>
<dbReference type="RefSeq" id="WP_120191539.1">
    <property type="nucleotide sequence ID" value="NZ_RAPK01000006.1"/>
</dbReference>
<organism evidence="5 6">
    <name type="scientific">Sinobaca qinghaiensis</name>
    <dbReference type="NCBI Taxonomy" id="342944"/>
    <lineage>
        <taxon>Bacteria</taxon>
        <taxon>Bacillati</taxon>
        <taxon>Bacillota</taxon>
        <taxon>Bacilli</taxon>
        <taxon>Bacillales</taxon>
        <taxon>Sporolactobacillaceae</taxon>
        <taxon>Sinobaca</taxon>
    </lineage>
</organism>
<feature type="domain" description="HTH gntR-type" evidence="4">
    <location>
        <begin position="8"/>
        <end position="76"/>
    </location>
</feature>
<dbReference type="SUPFAM" id="SSF46785">
    <property type="entry name" value="Winged helix' DNA-binding domain"/>
    <property type="match status" value="1"/>
</dbReference>
<dbReference type="PRINTS" id="PR00035">
    <property type="entry name" value="HTHGNTR"/>
</dbReference>
<evidence type="ECO:0000313" key="5">
    <source>
        <dbReference type="EMBL" id="RKD76123.1"/>
    </source>
</evidence>
<keyword evidence="1" id="KW-0805">Transcription regulation</keyword>
<dbReference type="InterPro" id="IPR011663">
    <property type="entry name" value="UTRA"/>
</dbReference>
<dbReference type="InterPro" id="IPR050679">
    <property type="entry name" value="Bact_HTH_transcr_reg"/>
</dbReference>
<dbReference type="EMBL" id="RAPK01000006">
    <property type="protein sequence ID" value="RKD76123.1"/>
    <property type="molecule type" value="Genomic_DNA"/>
</dbReference>
<name>A0A419V845_9BACL</name>
<dbReference type="InterPro" id="IPR000524">
    <property type="entry name" value="Tscrpt_reg_HTH_GntR"/>
</dbReference>
<dbReference type="Gene3D" id="3.40.1410.10">
    <property type="entry name" value="Chorismate lyase-like"/>
    <property type="match status" value="1"/>
</dbReference>
<dbReference type="Pfam" id="PF00392">
    <property type="entry name" value="GntR"/>
    <property type="match status" value="1"/>
</dbReference>
<evidence type="ECO:0000256" key="2">
    <source>
        <dbReference type="ARBA" id="ARBA00023125"/>
    </source>
</evidence>
<evidence type="ECO:0000313" key="6">
    <source>
        <dbReference type="Proteomes" id="UP000285120"/>
    </source>
</evidence>
<sequence>MIDKQSPLPIYYQIQELIRKKIDKKEWQTGDVLPSERIFAEQYEVSRMTVRQAVTELVNEGLLRREKGRGTFVAEQKFTQTLQGLTSFTEDMKERGLKPSSRLVSFNVKEAAGKTARVLGLNDGEAVYEIQRIRLADHSPMAMETTYISKALIPGLTKNIVQNSIYEYVEAELGLAIGYGEQSLEAALAMKKEAELLEIELNDPVLLISRITHLQDKTPFEYVKSAYRGDRYKFSIQMPRNEQK</sequence>
<proteinExistence type="predicted"/>
<keyword evidence="2" id="KW-0238">DNA-binding</keyword>
<protein>
    <submittedName>
        <fullName evidence="5">GntR family transcriptional regulator</fullName>
    </submittedName>
</protein>
<evidence type="ECO:0000256" key="3">
    <source>
        <dbReference type="ARBA" id="ARBA00023163"/>
    </source>
</evidence>
<dbReference type="CDD" id="cd07377">
    <property type="entry name" value="WHTH_GntR"/>
    <property type="match status" value="1"/>
</dbReference>
<dbReference type="AlphaFoldDB" id="A0A419V845"/>
<dbReference type="GO" id="GO:0045892">
    <property type="term" value="P:negative regulation of DNA-templated transcription"/>
    <property type="evidence" value="ECO:0007669"/>
    <property type="project" value="TreeGrafter"/>
</dbReference>
<dbReference type="Pfam" id="PF07702">
    <property type="entry name" value="UTRA"/>
    <property type="match status" value="1"/>
</dbReference>
<dbReference type="GO" id="GO:0003700">
    <property type="term" value="F:DNA-binding transcription factor activity"/>
    <property type="evidence" value="ECO:0007669"/>
    <property type="project" value="InterPro"/>
</dbReference>
<comment type="caution">
    <text evidence="5">The sequence shown here is derived from an EMBL/GenBank/DDBJ whole genome shotgun (WGS) entry which is preliminary data.</text>
</comment>
<dbReference type="InterPro" id="IPR028978">
    <property type="entry name" value="Chorismate_lyase_/UTRA_dom_sf"/>
</dbReference>
<keyword evidence="3" id="KW-0804">Transcription</keyword>
<dbReference type="InterPro" id="IPR036388">
    <property type="entry name" value="WH-like_DNA-bd_sf"/>
</dbReference>
<dbReference type="PANTHER" id="PTHR44846">
    <property type="entry name" value="MANNOSYL-D-GLYCERATE TRANSPORT/METABOLISM SYSTEM REPRESSOR MNGR-RELATED"/>
    <property type="match status" value="1"/>
</dbReference>
<reference evidence="5 6" key="1">
    <citation type="submission" date="2018-09" db="EMBL/GenBank/DDBJ databases">
        <title>Genomic Encyclopedia of Archaeal and Bacterial Type Strains, Phase II (KMG-II): from individual species to whole genera.</title>
        <authorList>
            <person name="Goeker M."/>
        </authorList>
    </citation>
    <scope>NUCLEOTIDE SEQUENCE [LARGE SCALE GENOMIC DNA]</scope>
    <source>
        <strain evidence="5 6">DSM 17008</strain>
    </source>
</reference>
<dbReference type="Gene3D" id="1.10.10.10">
    <property type="entry name" value="Winged helix-like DNA-binding domain superfamily/Winged helix DNA-binding domain"/>
    <property type="match status" value="1"/>
</dbReference>
<evidence type="ECO:0000259" key="4">
    <source>
        <dbReference type="PROSITE" id="PS50949"/>
    </source>
</evidence>
<dbReference type="OrthoDB" id="9815017at2"/>
<keyword evidence="6" id="KW-1185">Reference proteome</keyword>
<dbReference type="FunFam" id="1.10.10.10:FF:000079">
    <property type="entry name" value="GntR family transcriptional regulator"/>
    <property type="match status" value="1"/>
</dbReference>
<dbReference type="SMART" id="SM00345">
    <property type="entry name" value="HTH_GNTR"/>
    <property type="match status" value="1"/>
</dbReference>
<dbReference type="PROSITE" id="PS50949">
    <property type="entry name" value="HTH_GNTR"/>
    <property type="match status" value="1"/>
</dbReference>
<dbReference type="SMART" id="SM00866">
    <property type="entry name" value="UTRA"/>
    <property type="match status" value="1"/>
</dbReference>
<dbReference type="Proteomes" id="UP000285120">
    <property type="component" value="Unassembled WGS sequence"/>
</dbReference>
<dbReference type="PANTHER" id="PTHR44846:SF1">
    <property type="entry name" value="MANNOSYL-D-GLYCERATE TRANSPORT_METABOLISM SYSTEM REPRESSOR MNGR-RELATED"/>
    <property type="match status" value="1"/>
</dbReference>
<dbReference type="GO" id="GO:0003677">
    <property type="term" value="F:DNA binding"/>
    <property type="evidence" value="ECO:0007669"/>
    <property type="project" value="UniProtKB-KW"/>
</dbReference>